<comment type="catalytic activity">
    <reaction evidence="1">
        <text>Hydrolysis of (1-&gt;4)-beta-linkages between N-acetylmuramic acid and N-acetyl-D-glucosamine residues in a peptidoglycan and between N-acetyl-D-glucosamine residues in chitodextrins.</text>
        <dbReference type="EC" id="3.2.1.17"/>
    </reaction>
</comment>
<dbReference type="GO" id="GO:0042742">
    <property type="term" value="P:defense response to bacterium"/>
    <property type="evidence" value="ECO:0007669"/>
    <property type="project" value="UniProtKB-KW"/>
</dbReference>
<feature type="chain" id="PRO_5012996340" description="Lysozyme" evidence="7">
    <location>
        <begin position="22"/>
        <end position="187"/>
    </location>
</feature>
<dbReference type="GO" id="GO:0016998">
    <property type="term" value="P:cell wall macromolecule catabolic process"/>
    <property type="evidence" value="ECO:0007669"/>
    <property type="project" value="InterPro"/>
</dbReference>
<dbReference type="STRING" id="1036612.A0A1L9TPU1"/>
<keyword evidence="3" id="KW-0081">Bacteriolytic enzyme</keyword>
<evidence type="ECO:0000313" key="9">
    <source>
        <dbReference type="Proteomes" id="UP000184356"/>
    </source>
</evidence>
<dbReference type="AlphaFoldDB" id="A0A1L9TPU1"/>
<name>A0A1L9TPU1_9EURO</name>
<proteinExistence type="inferred from homology"/>
<gene>
    <name evidence="8" type="ORF">ASPSYDRAFT_56739</name>
</gene>
<dbReference type="GO" id="GO:0009253">
    <property type="term" value="P:peptidoglycan catabolic process"/>
    <property type="evidence" value="ECO:0007669"/>
    <property type="project" value="InterPro"/>
</dbReference>
<reference evidence="9" key="1">
    <citation type="journal article" date="2017" name="Genome Biol.">
        <title>Comparative genomics reveals high biological diversity and specific adaptations in the industrially and medically important fungal genus Aspergillus.</title>
        <authorList>
            <person name="de Vries R.P."/>
            <person name="Riley R."/>
            <person name="Wiebenga A."/>
            <person name="Aguilar-Osorio G."/>
            <person name="Amillis S."/>
            <person name="Uchima C.A."/>
            <person name="Anderluh G."/>
            <person name="Asadollahi M."/>
            <person name="Askin M."/>
            <person name="Barry K."/>
            <person name="Battaglia E."/>
            <person name="Bayram O."/>
            <person name="Benocci T."/>
            <person name="Braus-Stromeyer S.A."/>
            <person name="Caldana C."/>
            <person name="Canovas D."/>
            <person name="Cerqueira G.C."/>
            <person name="Chen F."/>
            <person name="Chen W."/>
            <person name="Choi C."/>
            <person name="Clum A."/>
            <person name="Dos Santos R.A."/>
            <person name="Damasio A.R."/>
            <person name="Diallinas G."/>
            <person name="Emri T."/>
            <person name="Fekete E."/>
            <person name="Flipphi M."/>
            <person name="Freyberg S."/>
            <person name="Gallo A."/>
            <person name="Gournas C."/>
            <person name="Habgood R."/>
            <person name="Hainaut M."/>
            <person name="Harispe M.L."/>
            <person name="Henrissat B."/>
            <person name="Hilden K.S."/>
            <person name="Hope R."/>
            <person name="Hossain A."/>
            <person name="Karabika E."/>
            <person name="Karaffa L."/>
            <person name="Karanyi Z."/>
            <person name="Krasevec N."/>
            <person name="Kuo A."/>
            <person name="Kusch H."/>
            <person name="LaButti K."/>
            <person name="Lagendijk E.L."/>
            <person name="Lapidus A."/>
            <person name="Levasseur A."/>
            <person name="Lindquist E."/>
            <person name="Lipzen A."/>
            <person name="Logrieco A.F."/>
            <person name="MacCabe A."/>
            <person name="Maekelae M.R."/>
            <person name="Malavazi I."/>
            <person name="Melin P."/>
            <person name="Meyer V."/>
            <person name="Mielnichuk N."/>
            <person name="Miskei M."/>
            <person name="Molnar A.P."/>
            <person name="Mule G."/>
            <person name="Ngan C.Y."/>
            <person name="Orejas M."/>
            <person name="Orosz E."/>
            <person name="Ouedraogo J.P."/>
            <person name="Overkamp K.M."/>
            <person name="Park H.-S."/>
            <person name="Perrone G."/>
            <person name="Piumi F."/>
            <person name="Punt P.J."/>
            <person name="Ram A.F."/>
            <person name="Ramon A."/>
            <person name="Rauscher S."/>
            <person name="Record E."/>
            <person name="Riano-Pachon D.M."/>
            <person name="Robert V."/>
            <person name="Roehrig J."/>
            <person name="Ruller R."/>
            <person name="Salamov A."/>
            <person name="Salih N.S."/>
            <person name="Samson R.A."/>
            <person name="Sandor E."/>
            <person name="Sanguinetti M."/>
            <person name="Schuetze T."/>
            <person name="Sepcic K."/>
            <person name="Shelest E."/>
            <person name="Sherlock G."/>
            <person name="Sophianopoulou V."/>
            <person name="Squina F.M."/>
            <person name="Sun H."/>
            <person name="Susca A."/>
            <person name="Todd R.B."/>
            <person name="Tsang A."/>
            <person name="Unkles S.E."/>
            <person name="van de Wiele N."/>
            <person name="van Rossen-Uffink D."/>
            <person name="Oliveira J.V."/>
            <person name="Vesth T.C."/>
            <person name="Visser J."/>
            <person name="Yu J.-H."/>
            <person name="Zhou M."/>
            <person name="Andersen M.R."/>
            <person name="Archer D.B."/>
            <person name="Baker S.E."/>
            <person name="Benoit I."/>
            <person name="Brakhage A.A."/>
            <person name="Braus G.H."/>
            <person name="Fischer R."/>
            <person name="Frisvad J.C."/>
            <person name="Goldman G.H."/>
            <person name="Houbraken J."/>
            <person name="Oakley B."/>
            <person name="Pocsi I."/>
            <person name="Scazzocchio C."/>
            <person name="Seiboth B."/>
            <person name="vanKuyk P.A."/>
            <person name="Wortman J."/>
            <person name="Dyer P.S."/>
            <person name="Grigoriev I.V."/>
        </authorList>
    </citation>
    <scope>NUCLEOTIDE SEQUENCE [LARGE SCALE GENOMIC DNA]</scope>
    <source>
        <strain evidence="9">CBS 593.65</strain>
    </source>
</reference>
<evidence type="ECO:0000256" key="5">
    <source>
        <dbReference type="ARBA" id="ARBA00023200"/>
    </source>
</evidence>
<dbReference type="PROSITE" id="PS51257">
    <property type="entry name" value="PROKAR_LIPOPROTEIN"/>
    <property type="match status" value="1"/>
</dbReference>
<keyword evidence="5" id="KW-1035">Host cytoplasm</keyword>
<evidence type="ECO:0000256" key="1">
    <source>
        <dbReference type="ARBA" id="ARBA00000632"/>
    </source>
</evidence>
<dbReference type="CDD" id="cd00737">
    <property type="entry name" value="lyz_endolysin_autolysin"/>
    <property type="match status" value="1"/>
</dbReference>
<evidence type="ECO:0000256" key="3">
    <source>
        <dbReference type="ARBA" id="ARBA00022638"/>
    </source>
</evidence>
<accession>A0A1L9TPU1</accession>
<keyword evidence="9" id="KW-1185">Reference proteome</keyword>
<feature type="signal peptide" evidence="7">
    <location>
        <begin position="1"/>
        <end position="21"/>
    </location>
</feature>
<dbReference type="InterPro" id="IPR002196">
    <property type="entry name" value="Glyco_hydro_24"/>
</dbReference>
<protein>
    <recommendedName>
        <fullName evidence="10">Lysozyme</fullName>
    </recommendedName>
</protein>
<evidence type="ECO:0000256" key="7">
    <source>
        <dbReference type="SAM" id="SignalP"/>
    </source>
</evidence>
<dbReference type="OrthoDB" id="5358886at2759"/>
<keyword evidence="2" id="KW-0929">Antimicrobial</keyword>
<dbReference type="GO" id="GO:0031640">
    <property type="term" value="P:killing of cells of another organism"/>
    <property type="evidence" value="ECO:0007669"/>
    <property type="project" value="UniProtKB-KW"/>
</dbReference>
<dbReference type="Proteomes" id="UP000184356">
    <property type="component" value="Unassembled WGS sequence"/>
</dbReference>
<dbReference type="Gene3D" id="1.10.530.40">
    <property type="match status" value="1"/>
</dbReference>
<evidence type="ECO:0000256" key="2">
    <source>
        <dbReference type="ARBA" id="ARBA00022529"/>
    </source>
</evidence>
<dbReference type="InterPro" id="IPR023346">
    <property type="entry name" value="Lysozyme-like_dom_sf"/>
</dbReference>
<dbReference type="VEuPathDB" id="FungiDB:ASPSYDRAFT_56739"/>
<keyword evidence="7" id="KW-0732">Signal</keyword>
<organism evidence="8 9">
    <name type="scientific">Aspergillus sydowii CBS 593.65</name>
    <dbReference type="NCBI Taxonomy" id="1036612"/>
    <lineage>
        <taxon>Eukaryota</taxon>
        <taxon>Fungi</taxon>
        <taxon>Dikarya</taxon>
        <taxon>Ascomycota</taxon>
        <taxon>Pezizomycotina</taxon>
        <taxon>Eurotiomycetes</taxon>
        <taxon>Eurotiomycetidae</taxon>
        <taxon>Eurotiales</taxon>
        <taxon>Aspergillaceae</taxon>
        <taxon>Aspergillus</taxon>
        <taxon>Aspergillus subgen. Nidulantes</taxon>
    </lineage>
</organism>
<evidence type="ECO:0000256" key="4">
    <source>
        <dbReference type="ARBA" id="ARBA00022801"/>
    </source>
</evidence>
<dbReference type="InterPro" id="IPR034690">
    <property type="entry name" value="Endolysin_T4_type"/>
</dbReference>
<dbReference type="RefSeq" id="XP_040705238.1">
    <property type="nucleotide sequence ID" value="XM_040849266.1"/>
</dbReference>
<dbReference type="GeneID" id="63765339"/>
<dbReference type="InterPro" id="IPR033907">
    <property type="entry name" value="Endolysin_autolysin"/>
</dbReference>
<keyword evidence="4" id="KW-0378">Hydrolase</keyword>
<dbReference type="InterPro" id="IPR051018">
    <property type="entry name" value="Bacteriophage_GH24"/>
</dbReference>
<evidence type="ECO:0000256" key="6">
    <source>
        <dbReference type="ARBA" id="ARBA00023295"/>
    </source>
</evidence>
<dbReference type="SUPFAM" id="SSF53955">
    <property type="entry name" value="Lysozyme-like"/>
    <property type="match status" value="1"/>
</dbReference>
<dbReference type="EMBL" id="KV878584">
    <property type="protein sequence ID" value="OJJ61432.1"/>
    <property type="molecule type" value="Genomic_DNA"/>
</dbReference>
<dbReference type="PANTHER" id="PTHR38107">
    <property type="match status" value="1"/>
</dbReference>
<dbReference type="PANTHER" id="PTHR38107:SF3">
    <property type="entry name" value="LYSOZYME RRRD-RELATED"/>
    <property type="match status" value="1"/>
</dbReference>
<dbReference type="Pfam" id="PF00959">
    <property type="entry name" value="Phage_lysozyme"/>
    <property type="match status" value="1"/>
</dbReference>
<dbReference type="InterPro" id="IPR023347">
    <property type="entry name" value="Lysozyme_dom_sf"/>
</dbReference>
<dbReference type="HAMAP" id="MF_04110">
    <property type="entry name" value="ENDOLYSIN_T4"/>
    <property type="match status" value="1"/>
</dbReference>
<evidence type="ECO:0000313" key="8">
    <source>
        <dbReference type="EMBL" id="OJJ61432.1"/>
    </source>
</evidence>
<dbReference type="GO" id="GO:0003796">
    <property type="term" value="F:lysozyme activity"/>
    <property type="evidence" value="ECO:0007669"/>
    <property type="project" value="UniProtKB-EC"/>
</dbReference>
<evidence type="ECO:0008006" key="10">
    <source>
        <dbReference type="Google" id="ProtNLM"/>
    </source>
</evidence>
<sequence length="187" mass="19989">MVFSTTKFLALAATIPSLTLAACPGPDVNDATLDLMKSYEGWEADIYDDGYGNPTVGYGHLCDDSKCSDVKYDIPLSESDGLKLFADDITSYQDGVASALKSSVKLNDNQYGALVSWCFNVGAGAVQSSSLVERLNAGESPNTVAEEELPKWKLANGEVSEGLLKRRKAEVKLFQTSSETSALPADC</sequence>
<keyword evidence="6" id="KW-0326">Glycosidase</keyword>